<dbReference type="AlphaFoldDB" id="S7QMV2"/>
<dbReference type="GeneID" id="19301096"/>
<dbReference type="OrthoDB" id="3362817at2759"/>
<keyword evidence="3" id="KW-1185">Reference proteome</keyword>
<organism evidence="2 3">
    <name type="scientific">Gloeophyllum trabeum (strain ATCC 11539 / FP-39264 / Madison 617)</name>
    <name type="common">Brown rot fungus</name>
    <dbReference type="NCBI Taxonomy" id="670483"/>
    <lineage>
        <taxon>Eukaryota</taxon>
        <taxon>Fungi</taxon>
        <taxon>Dikarya</taxon>
        <taxon>Basidiomycota</taxon>
        <taxon>Agaricomycotina</taxon>
        <taxon>Agaricomycetes</taxon>
        <taxon>Gloeophyllales</taxon>
        <taxon>Gloeophyllaceae</taxon>
        <taxon>Gloeophyllum</taxon>
    </lineage>
</organism>
<evidence type="ECO:0000313" key="3">
    <source>
        <dbReference type="Proteomes" id="UP000030669"/>
    </source>
</evidence>
<dbReference type="KEGG" id="gtr:GLOTRDRAFT_124480"/>
<dbReference type="EMBL" id="KB469296">
    <property type="protein sequence ID" value="EPQ60732.1"/>
    <property type="molecule type" value="Genomic_DNA"/>
</dbReference>
<gene>
    <name evidence="2" type="ORF">GLOTRDRAFT_124480</name>
</gene>
<name>S7QMV2_GLOTA</name>
<feature type="compositionally biased region" description="Basic and acidic residues" evidence="1">
    <location>
        <begin position="34"/>
        <end position="44"/>
    </location>
</feature>
<dbReference type="Proteomes" id="UP000030669">
    <property type="component" value="Unassembled WGS sequence"/>
</dbReference>
<evidence type="ECO:0000313" key="2">
    <source>
        <dbReference type="EMBL" id="EPQ60732.1"/>
    </source>
</evidence>
<dbReference type="STRING" id="670483.S7QMV2"/>
<dbReference type="RefSeq" id="XP_007861069.1">
    <property type="nucleotide sequence ID" value="XM_007862878.1"/>
</dbReference>
<protein>
    <submittedName>
        <fullName evidence="2">Uncharacterized protein</fullName>
    </submittedName>
</protein>
<evidence type="ECO:0000256" key="1">
    <source>
        <dbReference type="SAM" id="MobiDB-lite"/>
    </source>
</evidence>
<accession>S7QMV2</accession>
<reference evidence="2 3" key="1">
    <citation type="journal article" date="2012" name="Science">
        <title>The Paleozoic origin of enzymatic lignin decomposition reconstructed from 31 fungal genomes.</title>
        <authorList>
            <person name="Floudas D."/>
            <person name="Binder M."/>
            <person name="Riley R."/>
            <person name="Barry K."/>
            <person name="Blanchette R.A."/>
            <person name="Henrissat B."/>
            <person name="Martinez A.T."/>
            <person name="Otillar R."/>
            <person name="Spatafora J.W."/>
            <person name="Yadav J.S."/>
            <person name="Aerts A."/>
            <person name="Benoit I."/>
            <person name="Boyd A."/>
            <person name="Carlson A."/>
            <person name="Copeland A."/>
            <person name="Coutinho P.M."/>
            <person name="de Vries R.P."/>
            <person name="Ferreira P."/>
            <person name="Findley K."/>
            <person name="Foster B."/>
            <person name="Gaskell J."/>
            <person name="Glotzer D."/>
            <person name="Gorecki P."/>
            <person name="Heitman J."/>
            <person name="Hesse C."/>
            <person name="Hori C."/>
            <person name="Igarashi K."/>
            <person name="Jurgens J.A."/>
            <person name="Kallen N."/>
            <person name="Kersten P."/>
            <person name="Kohler A."/>
            <person name="Kuees U."/>
            <person name="Kumar T.K.A."/>
            <person name="Kuo A."/>
            <person name="LaButti K."/>
            <person name="Larrondo L.F."/>
            <person name="Lindquist E."/>
            <person name="Ling A."/>
            <person name="Lombard V."/>
            <person name="Lucas S."/>
            <person name="Lundell T."/>
            <person name="Martin R."/>
            <person name="McLaughlin D.J."/>
            <person name="Morgenstern I."/>
            <person name="Morin E."/>
            <person name="Murat C."/>
            <person name="Nagy L.G."/>
            <person name="Nolan M."/>
            <person name="Ohm R.A."/>
            <person name="Patyshakuliyeva A."/>
            <person name="Rokas A."/>
            <person name="Ruiz-Duenas F.J."/>
            <person name="Sabat G."/>
            <person name="Salamov A."/>
            <person name="Samejima M."/>
            <person name="Schmutz J."/>
            <person name="Slot J.C."/>
            <person name="St John F."/>
            <person name="Stenlid J."/>
            <person name="Sun H."/>
            <person name="Sun S."/>
            <person name="Syed K."/>
            <person name="Tsang A."/>
            <person name="Wiebenga A."/>
            <person name="Young D."/>
            <person name="Pisabarro A."/>
            <person name="Eastwood D.C."/>
            <person name="Martin F."/>
            <person name="Cullen D."/>
            <person name="Grigoriev I.V."/>
            <person name="Hibbett D.S."/>
        </authorList>
    </citation>
    <scope>NUCLEOTIDE SEQUENCE [LARGE SCALE GENOMIC DNA]</scope>
    <source>
        <strain evidence="2 3">ATCC 11539</strain>
    </source>
</reference>
<dbReference type="HOGENOM" id="CLU_1240254_0_0_1"/>
<proteinExistence type="predicted"/>
<feature type="region of interest" description="Disordered" evidence="1">
    <location>
        <begin position="1"/>
        <end position="55"/>
    </location>
</feature>
<sequence>MLEIQLSESPEPFPALHAESAINLEPEDSSGHIPESKSHQDRADQPGGSGDGWNISATLKHGSDSSVDLLLPDRPYDVQLSAMDVHSIAENVWPQEIRDYYASLRSFFQSRKDPQLRPDAPLDFEYLDSKFVLDSNVSVRRSEDAVARPLEPTSSAAAQTTIVVTESVTDLESGQKTIRCEVQCTKPQSDRAWEDFLATCDRLTDDTNRKFHPHVSDYETNVL</sequence>